<dbReference type="InterPro" id="IPR027417">
    <property type="entry name" value="P-loop_NTPase"/>
</dbReference>
<dbReference type="Gene3D" id="3.40.50.300">
    <property type="entry name" value="P-loop containing nucleotide triphosphate hydrolases"/>
    <property type="match status" value="1"/>
</dbReference>
<dbReference type="InterPro" id="IPR003439">
    <property type="entry name" value="ABC_transporter-like_ATP-bd"/>
</dbReference>
<evidence type="ECO:0000259" key="3">
    <source>
        <dbReference type="Pfam" id="PF00005"/>
    </source>
</evidence>
<dbReference type="HOGENOM" id="CLU_100712_0_0_1"/>
<proteinExistence type="predicted"/>
<evidence type="ECO:0000256" key="1">
    <source>
        <dbReference type="ARBA" id="ARBA00022741"/>
    </source>
</evidence>
<accession>A0A0A1T4T8</accession>
<dbReference type="AlphaFoldDB" id="A0A0A1T4T8"/>
<dbReference type="GO" id="GO:0005524">
    <property type="term" value="F:ATP binding"/>
    <property type="evidence" value="ECO:0007669"/>
    <property type="project" value="UniProtKB-KW"/>
</dbReference>
<dbReference type="SUPFAM" id="SSF52540">
    <property type="entry name" value="P-loop containing nucleoside triphosphate hydrolases"/>
    <property type="match status" value="1"/>
</dbReference>
<dbReference type="Pfam" id="PF00005">
    <property type="entry name" value="ABC_tran"/>
    <property type="match status" value="1"/>
</dbReference>
<dbReference type="Proteomes" id="UP000039046">
    <property type="component" value="Unassembled WGS sequence"/>
</dbReference>
<evidence type="ECO:0000313" key="5">
    <source>
        <dbReference type="Proteomes" id="UP000039046"/>
    </source>
</evidence>
<evidence type="ECO:0000256" key="2">
    <source>
        <dbReference type="ARBA" id="ARBA00022840"/>
    </source>
</evidence>
<feature type="domain" description="ABC transporter" evidence="3">
    <location>
        <begin position="37"/>
        <end position="143"/>
    </location>
</feature>
<dbReference type="EMBL" id="CDHN01000003">
    <property type="protein sequence ID" value="CEJ89834.1"/>
    <property type="molecule type" value="Genomic_DNA"/>
</dbReference>
<reference evidence="4 5" key="1">
    <citation type="journal article" date="2015" name="Genome Announc.">
        <title>Draft Genome Sequence and Gene Annotation of the Entomopathogenic Fungus Verticillium hemipterigenum.</title>
        <authorList>
            <person name="Horn F."/>
            <person name="Habel A."/>
            <person name="Scharf D.H."/>
            <person name="Dworschak J."/>
            <person name="Brakhage A.A."/>
            <person name="Guthke R."/>
            <person name="Hertweck C."/>
            <person name="Linde J."/>
        </authorList>
    </citation>
    <scope>NUCLEOTIDE SEQUENCE [LARGE SCALE GENOMIC DNA]</scope>
</reference>
<keyword evidence="2" id="KW-0067">ATP-binding</keyword>
<organism evidence="4 5">
    <name type="scientific">[Torrubiella] hemipterigena</name>
    <dbReference type="NCBI Taxonomy" id="1531966"/>
    <lineage>
        <taxon>Eukaryota</taxon>
        <taxon>Fungi</taxon>
        <taxon>Dikarya</taxon>
        <taxon>Ascomycota</taxon>
        <taxon>Pezizomycotina</taxon>
        <taxon>Sordariomycetes</taxon>
        <taxon>Hypocreomycetidae</taxon>
        <taxon>Hypocreales</taxon>
        <taxon>Clavicipitaceae</taxon>
        <taxon>Clavicipitaceae incertae sedis</taxon>
        <taxon>'Torrubiella' clade</taxon>
    </lineage>
</organism>
<keyword evidence="1" id="KW-0547">Nucleotide-binding</keyword>
<name>A0A0A1T4T8_9HYPO</name>
<dbReference type="GO" id="GO:0016887">
    <property type="term" value="F:ATP hydrolysis activity"/>
    <property type="evidence" value="ECO:0007669"/>
    <property type="project" value="InterPro"/>
</dbReference>
<dbReference type="GO" id="GO:0016020">
    <property type="term" value="C:membrane"/>
    <property type="evidence" value="ECO:0007669"/>
    <property type="project" value="TreeGrafter"/>
</dbReference>
<evidence type="ECO:0000313" key="4">
    <source>
        <dbReference type="EMBL" id="CEJ89834.1"/>
    </source>
</evidence>
<dbReference type="STRING" id="1531966.A0A0A1T4T8"/>
<keyword evidence="5" id="KW-1185">Reference proteome</keyword>
<dbReference type="PANTHER" id="PTHR24223">
    <property type="entry name" value="ATP-BINDING CASSETTE SUB-FAMILY C"/>
    <property type="match status" value="1"/>
</dbReference>
<dbReference type="GO" id="GO:0042626">
    <property type="term" value="F:ATPase-coupled transmembrane transporter activity"/>
    <property type="evidence" value="ECO:0007669"/>
    <property type="project" value="TreeGrafter"/>
</dbReference>
<dbReference type="InterPro" id="IPR050173">
    <property type="entry name" value="ABC_transporter_C-like"/>
</dbReference>
<sequence>MSPSATTSHRMRRCYQISIFGLQDENRHYMELSTAWLPYTGSIKIDGVEACKIPRAQLNAAFTVVPQDPVLFRNATVRKNLMSDKIMQLTDQNGNEQILEHVLSGVGLLNVVKNSGGLYAKFSTLNLSYEQLQRFSLAQGLLKYYFKRTKMALVDSVTDNASGEGLAHMRMIMKEIFELGQCSVISTVNHRSAVPDVPWLARIVRRAPNGMTQAN</sequence>
<gene>
    <name evidence="4" type="ORF">VHEMI05656</name>
</gene>
<protein>
    <recommendedName>
        <fullName evidence="3">ABC transporter domain-containing protein</fullName>
    </recommendedName>
</protein>